<feature type="non-terminal residue" evidence="1">
    <location>
        <position position="84"/>
    </location>
</feature>
<name>A0AAE1GYK1_9NEOP</name>
<protein>
    <submittedName>
        <fullName evidence="1">Atrochrysone carboxyl ACP thioesterase</fullName>
    </submittedName>
</protein>
<reference evidence="1" key="1">
    <citation type="submission" date="2021-07" db="EMBL/GenBank/DDBJ databases">
        <authorList>
            <person name="Catto M.A."/>
            <person name="Jacobson A."/>
            <person name="Kennedy G."/>
            <person name="Labadie P."/>
            <person name="Hunt B.G."/>
            <person name="Srinivasan R."/>
        </authorList>
    </citation>
    <scope>NUCLEOTIDE SEQUENCE</scope>
    <source>
        <strain evidence="1">PL_HMW_Pooled</strain>
        <tissue evidence="1">Head</tissue>
    </source>
</reference>
<organism evidence="1 2">
    <name type="scientific">Frankliniella fusca</name>
    <dbReference type="NCBI Taxonomy" id="407009"/>
    <lineage>
        <taxon>Eukaryota</taxon>
        <taxon>Metazoa</taxon>
        <taxon>Ecdysozoa</taxon>
        <taxon>Arthropoda</taxon>
        <taxon>Hexapoda</taxon>
        <taxon>Insecta</taxon>
        <taxon>Pterygota</taxon>
        <taxon>Neoptera</taxon>
        <taxon>Paraneoptera</taxon>
        <taxon>Thysanoptera</taxon>
        <taxon>Terebrantia</taxon>
        <taxon>Thripoidea</taxon>
        <taxon>Thripidae</taxon>
        <taxon>Frankliniella</taxon>
    </lineage>
</organism>
<gene>
    <name evidence="1" type="ORF">KUF71_021341</name>
</gene>
<reference evidence="1" key="2">
    <citation type="journal article" date="2023" name="BMC Genomics">
        <title>Pest status, molecular evolution, and epigenetic factors derived from the genome assembly of Frankliniella fusca, a thysanopteran phytovirus vector.</title>
        <authorList>
            <person name="Catto M.A."/>
            <person name="Labadie P.E."/>
            <person name="Jacobson A.L."/>
            <person name="Kennedy G.G."/>
            <person name="Srinivasan R."/>
            <person name="Hunt B.G."/>
        </authorList>
    </citation>
    <scope>NUCLEOTIDE SEQUENCE</scope>
    <source>
        <strain evidence="1">PL_HMW_Pooled</strain>
    </source>
</reference>
<feature type="non-terminal residue" evidence="1">
    <location>
        <position position="1"/>
    </location>
</feature>
<proteinExistence type="predicted"/>
<dbReference type="EMBL" id="JAHWGI010000284">
    <property type="protein sequence ID" value="KAK3911680.1"/>
    <property type="molecule type" value="Genomic_DNA"/>
</dbReference>
<evidence type="ECO:0000313" key="2">
    <source>
        <dbReference type="Proteomes" id="UP001219518"/>
    </source>
</evidence>
<evidence type="ECO:0000313" key="1">
    <source>
        <dbReference type="EMBL" id="KAK3911680.1"/>
    </source>
</evidence>
<keyword evidence="2" id="KW-1185">Reference proteome</keyword>
<sequence>RLVAHWIHPHTQNIVYLGLSKIFLFKKYFCFISPKVVAYKFILLLCWARNFANVPRTKDLTCLPLEEREISCDHMDLSHWVSSS</sequence>
<dbReference type="Proteomes" id="UP001219518">
    <property type="component" value="Unassembled WGS sequence"/>
</dbReference>
<dbReference type="AlphaFoldDB" id="A0AAE1GYK1"/>
<accession>A0AAE1GYK1</accession>
<comment type="caution">
    <text evidence="1">The sequence shown here is derived from an EMBL/GenBank/DDBJ whole genome shotgun (WGS) entry which is preliminary data.</text>
</comment>